<protein>
    <submittedName>
        <fullName evidence="1">Uncharacterized protein</fullName>
    </submittedName>
</protein>
<dbReference type="HOGENOM" id="CLU_2555044_0_0_4"/>
<proteinExistence type="predicted"/>
<organism evidence="1 2">
    <name type="scientific">Oxalobacter paraformigenes</name>
    <dbReference type="NCBI Taxonomy" id="556268"/>
    <lineage>
        <taxon>Bacteria</taxon>
        <taxon>Pseudomonadati</taxon>
        <taxon>Pseudomonadota</taxon>
        <taxon>Betaproteobacteria</taxon>
        <taxon>Burkholderiales</taxon>
        <taxon>Oxalobacteraceae</taxon>
        <taxon>Oxalobacter</taxon>
    </lineage>
</organism>
<dbReference type="Proteomes" id="UP000003973">
    <property type="component" value="Unassembled WGS sequence"/>
</dbReference>
<dbReference type="AlphaFoldDB" id="T5LUJ7"/>
<sequence>MGSFEKRGFIKQSGMHVYLLTDRLDEIRLELTSNREGTQFLFTKEDADFMRGFGKALIEAADYLKTVKAPQEKRLEEILDEI</sequence>
<evidence type="ECO:0000313" key="1">
    <source>
        <dbReference type="EMBL" id="EQM95163.1"/>
    </source>
</evidence>
<accession>T5LUJ7</accession>
<dbReference type="RefSeq" id="WP_020995099.1">
    <property type="nucleotide sequence ID" value="NZ_CABMNL010000001.1"/>
</dbReference>
<name>T5LUJ7_9BURK</name>
<dbReference type="EMBL" id="ACDP02000023">
    <property type="protein sequence ID" value="EQM95163.1"/>
    <property type="molecule type" value="Genomic_DNA"/>
</dbReference>
<keyword evidence="2" id="KW-1185">Reference proteome</keyword>
<comment type="caution">
    <text evidence="1">The sequence shown here is derived from an EMBL/GenBank/DDBJ whole genome shotgun (WGS) entry which is preliminary data.</text>
</comment>
<reference evidence="1" key="1">
    <citation type="submission" date="2011-10" db="EMBL/GenBank/DDBJ databases">
        <title>The Genome Sequence of Oxalobacter formigenes HOxBLS.</title>
        <authorList>
            <consortium name="The Broad Institute Genome Sequencing Platform"/>
            <person name="Earl A."/>
            <person name="Ward D."/>
            <person name="Feldgarden M."/>
            <person name="Gevers D."/>
            <person name="Allison M.J."/>
            <person name="Humphrey S."/>
            <person name="Young S.K."/>
            <person name="Zeng Q."/>
            <person name="Gargeya S."/>
            <person name="Fitzgerald M."/>
            <person name="Haas B."/>
            <person name="Abouelleil A."/>
            <person name="Alvarado L."/>
            <person name="Arachchi H.M."/>
            <person name="Berlin A."/>
            <person name="Brown A."/>
            <person name="Chapman S.B."/>
            <person name="Chen Z."/>
            <person name="Dunbar C."/>
            <person name="Freedman E."/>
            <person name="Gearin G."/>
            <person name="Goldberg J."/>
            <person name="Griggs A."/>
            <person name="Gujja S."/>
            <person name="Heiman D."/>
            <person name="Howarth C."/>
            <person name="Larson L."/>
            <person name="Lui A."/>
            <person name="MacDonald P.J.P."/>
            <person name="Montmayeur A."/>
            <person name="Murphy C."/>
            <person name="Neiman D."/>
            <person name="Pearson M."/>
            <person name="Priest M."/>
            <person name="Roberts A."/>
            <person name="Saif S."/>
            <person name="Shea T."/>
            <person name="Shenoy N."/>
            <person name="Sisk P."/>
            <person name="Stolte C."/>
            <person name="Sykes S."/>
            <person name="Wortman J."/>
            <person name="Nusbaum C."/>
            <person name="Birren B."/>
        </authorList>
    </citation>
    <scope>NUCLEOTIDE SEQUENCE [LARGE SCALE GENOMIC DNA]</scope>
    <source>
        <strain evidence="1">HOxBLS</strain>
    </source>
</reference>
<gene>
    <name evidence="1" type="ORF">OFAG_02259</name>
</gene>
<evidence type="ECO:0000313" key="2">
    <source>
        <dbReference type="Proteomes" id="UP000003973"/>
    </source>
</evidence>